<feature type="compositionally biased region" description="Low complexity" evidence="12">
    <location>
        <begin position="1"/>
        <end position="10"/>
    </location>
</feature>
<feature type="region of interest" description="Disordered" evidence="12">
    <location>
        <begin position="1"/>
        <end position="41"/>
    </location>
</feature>
<dbReference type="PANTHER" id="PTHR22936">
    <property type="entry name" value="RHOMBOID-RELATED"/>
    <property type="match status" value="1"/>
</dbReference>
<dbReference type="InterPro" id="IPR035952">
    <property type="entry name" value="Rhomboid-like_sf"/>
</dbReference>
<feature type="transmembrane region" description="Helical" evidence="11">
    <location>
        <begin position="261"/>
        <end position="280"/>
    </location>
</feature>
<evidence type="ECO:0000256" key="11">
    <source>
        <dbReference type="RuleBase" id="RU362115"/>
    </source>
</evidence>
<evidence type="ECO:0000256" key="1">
    <source>
        <dbReference type="ARBA" id="ARBA00000156"/>
    </source>
</evidence>
<keyword evidence="7 11" id="KW-0378">Hydrolase</keyword>
<feature type="transmembrane region" description="Helical" evidence="11">
    <location>
        <begin position="229"/>
        <end position="249"/>
    </location>
</feature>
<keyword evidence="15" id="KW-1185">Reference proteome</keyword>
<dbReference type="EC" id="3.4.21.105" evidence="4"/>
<evidence type="ECO:0000313" key="15">
    <source>
        <dbReference type="Proteomes" id="UP001165060"/>
    </source>
</evidence>
<reference evidence="14 15" key="1">
    <citation type="journal article" date="2023" name="Commun. Biol.">
        <title>Genome analysis of Parmales, the sister group of diatoms, reveals the evolutionary specialization of diatoms from phago-mixotrophs to photoautotrophs.</title>
        <authorList>
            <person name="Ban H."/>
            <person name="Sato S."/>
            <person name="Yoshikawa S."/>
            <person name="Yamada K."/>
            <person name="Nakamura Y."/>
            <person name="Ichinomiya M."/>
            <person name="Sato N."/>
            <person name="Blanc-Mathieu R."/>
            <person name="Endo H."/>
            <person name="Kuwata A."/>
            <person name="Ogata H."/>
        </authorList>
    </citation>
    <scope>NUCLEOTIDE SEQUENCE [LARGE SCALE GENOMIC DNA]</scope>
</reference>
<dbReference type="Pfam" id="PF01694">
    <property type="entry name" value="Rhomboid"/>
    <property type="match status" value="1"/>
</dbReference>
<evidence type="ECO:0000256" key="10">
    <source>
        <dbReference type="ARBA" id="ARBA00023136"/>
    </source>
</evidence>
<evidence type="ECO:0000256" key="7">
    <source>
        <dbReference type="ARBA" id="ARBA00022801"/>
    </source>
</evidence>
<feature type="domain" description="Peptidase S54 rhomboid" evidence="13">
    <location>
        <begin position="220"/>
        <end position="282"/>
    </location>
</feature>
<evidence type="ECO:0000259" key="13">
    <source>
        <dbReference type="Pfam" id="PF01694"/>
    </source>
</evidence>
<feature type="compositionally biased region" description="Pro residues" evidence="12">
    <location>
        <begin position="28"/>
        <end position="38"/>
    </location>
</feature>
<comment type="caution">
    <text evidence="14">The sequence shown here is derived from an EMBL/GenBank/DDBJ whole genome shotgun (WGS) entry which is preliminary data.</text>
</comment>
<comment type="caution">
    <text evidence="11">Lacks conserved residue(s) required for the propagation of feature annotation.</text>
</comment>
<comment type="similarity">
    <text evidence="3 11">Belongs to the peptidase S54 family.</text>
</comment>
<keyword evidence="8 11" id="KW-0720">Serine protease</keyword>
<evidence type="ECO:0000256" key="2">
    <source>
        <dbReference type="ARBA" id="ARBA00004141"/>
    </source>
</evidence>
<evidence type="ECO:0000256" key="9">
    <source>
        <dbReference type="ARBA" id="ARBA00022989"/>
    </source>
</evidence>
<protein>
    <recommendedName>
        <fullName evidence="4">rhomboid protease</fullName>
        <ecNumber evidence="4">3.4.21.105</ecNumber>
    </recommendedName>
</protein>
<accession>A0ABQ6MGH9</accession>
<dbReference type="Gene3D" id="1.20.1540.10">
    <property type="entry name" value="Rhomboid-like"/>
    <property type="match status" value="1"/>
</dbReference>
<evidence type="ECO:0000256" key="4">
    <source>
        <dbReference type="ARBA" id="ARBA00013039"/>
    </source>
</evidence>
<evidence type="ECO:0000256" key="6">
    <source>
        <dbReference type="ARBA" id="ARBA00022692"/>
    </source>
</evidence>
<evidence type="ECO:0000256" key="3">
    <source>
        <dbReference type="ARBA" id="ARBA00009045"/>
    </source>
</evidence>
<keyword evidence="5 11" id="KW-0645">Protease</keyword>
<comment type="catalytic activity">
    <reaction evidence="1 11">
        <text>Cleaves type-1 transmembrane domains using a catalytic dyad composed of serine and histidine that are contributed by different transmembrane domains.</text>
        <dbReference type="EC" id="3.4.21.105"/>
    </reaction>
</comment>
<proteinExistence type="inferred from homology"/>
<evidence type="ECO:0000256" key="5">
    <source>
        <dbReference type="ARBA" id="ARBA00022670"/>
    </source>
</evidence>
<dbReference type="InterPro" id="IPR002610">
    <property type="entry name" value="Peptidase_S54_rhomboid-like"/>
</dbReference>
<evidence type="ECO:0000256" key="8">
    <source>
        <dbReference type="ARBA" id="ARBA00022825"/>
    </source>
</evidence>
<gene>
    <name evidence="14" type="ORF">TeGR_g13457</name>
</gene>
<dbReference type="SUPFAM" id="SSF144091">
    <property type="entry name" value="Rhomboid-like"/>
    <property type="match status" value="1"/>
</dbReference>
<evidence type="ECO:0000313" key="14">
    <source>
        <dbReference type="EMBL" id="GMI25850.1"/>
    </source>
</evidence>
<dbReference type="InterPro" id="IPR022764">
    <property type="entry name" value="Peptidase_S54_rhomboid_dom"/>
</dbReference>
<organism evidence="14 15">
    <name type="scientific">Tetraparma gracilis</name>
    <dbReference type="NCBI Taxonomy" id="2962635"/>
    <lineage>
        <taxon>Eukaryota</taxon>
        <taxon>Sar</taxon>
        <taxon>Stramenopiles</taxon>
        <taxon>Ochrophyta</taxon>
        <taxon>Bolidophyceae</taxon>
        <taxon>Parmales</taxon>
        <taxon>Triparmaceae</taxon>
        <taxon>Tetraparma</taxon>
    </lineage>
</organism>
<sequence>MAPPLLSSSSKDSDLNDPRTPSRRLLPPGSPGYQPPTAPYASTGMTLAEHLELTSASALSASKDEDDADAVSVWDVISSRTAPERISGALARRLKDFNFAQGKRRAYAGKAAPVGIMGIYDYIAGIRRDIEWAEDAAYRRSHDLPYLSWRDFELAKTSSLRNNPPIFTYALGAICVSLMIWEFSVNDWVVEPMGVNPMAGVSAETLIECGARVTPLIITGQAWRLVTPLFLHSGIIHLVFNMMVLLFVGRGLEKAHGTAAAAGYFLIGGYGGNVLSALFLPQL</sequence>
<name>A0ABQ6MGH9_9STRA</name>
<dbReference type="Proteomes" id="UP001165060">
    <property type="component" value="Unassembled WGS sequence"/>
</dbReference>
<keyword evidence="9 11" id="KW-1133">Transmembrane helix</keyword>
<comment type="subcellular location">
    <subcellularLocation>
        <location evidence="2 11">Membrane</location>
        <topology evidence="2 11">Multi-pass membrane protein</topology>
    </subcellularLocation>
</comment>
<keyword evidence="6 11" id="KW-0812">Transmembrane</keyword>
<comment type="function">
    <text evidence="11">Serine protease involved in intramembrane proteolysis.</text>
</comment>
<dbReference type="PANTHER" id="PTHR22936:SF69">
    <property type="entry name" value="RHOMBOID-LIKE PROTEIN"/>
    <property type="match status" value="1"/>
</dbReference>
<keyword evidence="10 11" id="KW-0472">Membrane</keyword>
<dbReference type="EMBL" id="BRYB01005549">
    <property type="protein sequence ID" value="GMI25850.1"/>
    <property type="molecule type" value="Genomic_DNA"/>
</dbReference>
<evidence type="ECO:0000256" key="12">
    <source>
        <dbReference type="SAM" id="MobiDB-lite"/>
    </source>
</evidence>